<feature type="transmembrane region" description="Helical" evidence="9">
    <location>
        <begin position="57"/>
        <end position="85"/>
    </location>
</feature>
<dbReference type="GO" id="GO:0005886">
    <property type="term" value="C:plasma membrane"/>
    <property type="evidence" value="ECO:0007669"/>
    <property type="project" value="UniProtKB-SubCell"/>
</dbReference>
<dbReference type="GO" id="GO:0009401">
    <property type="term" value="P:phosphoenolpyruvate-dependent sugar phosphotransferase system"/>
    <property type="evidence" value="ECO:0007669"/>
    <property type="project" value="UniProtKB-KW"/>
</dbReference>
<feature type="transmembrane region" description="Helical" evidence="9">
    <location>
        <begin position="172"/>
        <end position="195"/>
    </location>
</feature>
<keyword evidence="5" id="KW-0598">Phosphotransferase system</keyword>
<evidence type="ECO:0000256" key="7">
    <source>
        <dbReference type="ARBA" id="ARBA00022989"/>
    </source>
</evidence>
<keyword evidence="11" id="KW-1185">Reference proteome</keyword>
<evidence type="ECO:0000313" key="10">
    <source>
        <dbReference type="EMBL" id="TFF66735.1"/>
    </source>
</evidence>
<dbReference type="InterPro" id="IPR004700">
    <property type="entry name" value="PTS_IIC_man"/>
</dbReference>
<gene>
    <name evidence="10" type="ORF">EQF91_02995</name>
</gene>
<accession>A0A4R9C473</accession>
<keyword evidence="6 9" id="KW-0812">Transmembrane</keyword>
<dbReference type="PROSITE" id="PS51106">
    <property type="entry name" value="PTS_EIIC_TYPE_4"/>
    <property type="match status" value="1"/>
</dbReference>
<dbReference type="RefSeq" id="WP_134768829.1">
    <property type="nucleotide sequence ID" value="NZ_JBFNFS010000013.1"/>
</dbReference>
<evidence type="ECO:0000256" key="9">
    <source>
        <dbReference type="SAM" id="Phobius"/>
    </source>
</evidence>
<protein>
    <submittedName>
        <fullName evidence="10">PTS sugar transporter subunit IIC</fullName>
    </submittedName>
</protein>
<proteinExistence type="predicted"/>
<dbReference type="Proteomes" id="UP000297454">
    <property type="component" value="Unassembled WGS sequence"/>
</dbReference>
<feature type="transmembrane region" description="Helical" evidence="9">
    <location>
        <begin position="97"/>
        <end position="120"/>
    </location>
</feature>
<comment type="caution">
    <text evidence="10">The sequence shown here is derived from an EMBL/GenBank/DDBJ whole genome shotgun (WGS) entry which is preliminary data.</text>
</comment>
<feature type="transmembrane region" description="Helical" evidence="9">
    <location>
        <begin position="207"/>
        <end position="235"/>
    </location>
</feature>
<dbReference type="PANTHER" id="PTHR32502:SF8">
    <property type="entry name" value="N-ACETYLGALACTOSAMINE PERMEASE IIC COMPONENT 1"/>
    <property type="match status" value="1"/>
</dbReference>
<keyword evidence="3" id="KW-1003">Cell membrane</keyword>
<keyword evidence="4 10" id="KW-0762">Sugar transport</keyword>
<dbReference type="PANTHER" id="PTHR32502">
    <property type="entry name" value="N-ACETYLGALACTOSAMINE PERMEASE II COMPONENT-RELATED"/>
    <property type="match status" value="1"/>
</dbReference>
<dbReference type="EMBL" id="SCFR01000007">
    <property type="protein sequence ID" value="TFF66735.1"/>
    <property type="molecule type" value="Genomic_DNA"/>
</dbReference>
<evidence type="ECO:0000256" key="3">
    <source>
        <dbReference type="ARBA" id="ARBA00022475"/>
    </source>
</evidence>
<keyword evidence="2" id="KW-0813">Transport</keyword>
<comment type="subcellular location">
    <subcellularLocation>
        <location evidence="1">Cell membrane</location>
        <topology evidence="1">Multi-pass membrane protein</topology>
    </subcellularLocation>
</comment>
<evidence type="ECO:0000256" key="6">
    <source>
        <dbReference type="ARBA" id="ARBA00022692"/>
    </source>
</evidence>
<evidence type="ECO:0000313" key="11">
    <source>
        <dbReference type="Proteomes" id="UP000297454"/>
    </source>
</evidence>
<reference evidence="10 11" key="1">
    <citation type="submission" date="2019-01" db="EMBL/GenBank/DDBJ databases">
        <title>Draft Genome Sequences of Helcococcus ovis Strains Isolated from the Uterus and Vagina of Dairy Cows with Metritis.</title>
        <authorList>
            <person name="Cunha F."/>
            <person name="Jeon S.J."/>
            <person name="Kutzer P."/>
            <person name="Galvao K.N."/>
        </authorList>
    </citation>
    <scope>NUCLEOTIDE SEQUENCE [LARGE SCALE GENOMIC DNA]</scope>
    <source>
        <strain evidence="10 11">KG-37</strain>
    </source>
</reference>
<evidence type="ECO:0000256" key="2">
    <source>
        <dbReference type="ARBA" id="ARBA00022448"/>
    </source>
</evidence>
<feature type="transmembrane region" description="Helical" evidence="9">
    <location>
        <begin position="141"/>
        <end position="160"/>
    </location>
</feature>
<evidence type="ECO:0000256" key="4">
    <source>
        <dbReference type="ARBA" id="ARBA00022597"/>
    </source>
</evidence>
<keyword evidence="8 9" id="KW-0472">Membrane</keyword>
<name>A0A4R9C473_9FIRM</name>
<organism evidence="10 11">
    <name type="scientific">Helcococcus ovis</name>
    <dbReference type="NCBI Taxonomy" id="72026"/>
    <lineage>
        <taxon>Bacteria</taxon>
        <taxon>Bacillati</taxon>
        <taxon>Bacillota</taxon>
        <taxon>Tissierellia</taxon>
        <taxon>Tissierellales</taxon>
        <taxon>Peptoniphilaceae</taxon>
        <taxon>Helcococcus</taxon>
    </lineage>
</organism>
<dbReference type="InterPro" id="IPR050303">
    <property type="entry name" value="GatZ_KbaZ_carbometab"/>
</dbReference>
<evidence type="ECO:0000256" key="8">
    <source>
        <dbReference type="ARBA" id="ARBA00023136"/>
    </source>
</evidence>
<keyword evidence="7 9" id="KW-1133">Transmembrane helix</keyword>
<evidence type="ECO:0000256" key="1">
    <source>
        <dbReference type="ARBA" id="ARBA00004651"/>
    </source>
</evidence>
<sequence>MSLTVQALILGLIAAFGTFDYQMGTLYIFRPITLGPLVGLLFNDLHTGLVVGANLELFFMGAVSIGGYLPPDVIVGSVLGTAFAISTKQGAEVALALAMPIALLSLAIGNLFDIIGIFSLRWADKGAKESNISKIKWTHRFIGFLTIFRRFILVFLAYRLGVDSMKVVLESVPQFVITGLGAAAGLLPALGFAMLMKMVIKKELIPFFFIGFVFSAFLKMSTLGIAILGVCYVLVTFGFLRNNTKHATSPDLLSNEVLEEVEDDDF</sequence>
<dbReference type="Pfam" id="PF03609">
    <property type="entry name" value="EII-Sor"/>
    <property type="match status" value="1"/>
</dbReference>
<evidence type="ECO:0000256" key="5">
    <source>
        <dbReference type="ARBA" id="ARBA00022683"/>
    </source>
</evidence>
<dbReference type="AlphaFoldDB" id="A0A4R9C473"/>